<dbReference type="Gene3D" id="1.10.10.2830">
    <property type="match status" value="1"/>
</dbReference>
<dbReference type="Proteomes" id="UP000078356">
    <property type="component" value="Unassembled WGS sequence"/>
</dbReference>
<reference evidence="2 4" key="1">
    <citation type="submission" date="2016-04" db="EMBL/GenBank/DDBJ databases">
        <title>Draft Genome Sequences of Staphylococcus capitis Strain H36, S. capitis Strain H65, S. cohnii Strain H62, S. hominis Strain H69, Mycobacterium iranicum Strain H39, Plantibacter sp. Strain H53, Pseudomonas oryzihabitans Strain H72, and Microbacterium sp. Strain H83, isolated from residential settings.</title>
        <authorList>
            <person name="Lymperopoulou D."/>
            <person name="Adams R.I."/>
            <person name="Lindow S."/>
            <person name="Coil D.A."/>
            <person name="Jospin G."/>
            <person name="Eisen J.A."/>
        </authorList>
    </citation>
    <scope>NUCLEOTIDE SEQUENCE [LARGE SCALE GENOMIC DNA]</scope>
    <source>
        <strain evidence="2 4">H72</strain>
    </source>
</reference>
<accession>A0A178LKV7</accession>
<dbReference type="Pfam" id="PF17762">
    <property type="entry name" value="HTH_ParB"/>
    <property type="match status" value="1"/>
</dbReference>
<evidence type="ECO:0000313" key="3">
    <source>
        <dbReference type="EMBL" id="SCZ48709.1"/>
    </source>
</evidence>
<sequence length="348" mass="38571">MTYLEEEFEPADPGIENLESFCEKIEAETPNAVGSTQLKWLDPALIEEEPGFALRNYEEPRVQAHIAKLVKAWHACKQMEPIRVEVKGGRCFLRKGGCRLRAALIAREQGAMIRRVAVIEVRERGARSTVHLLNSDDHLSLTPIERAQGYQRLLDERWSTAEVATEIGKTAVHVRDAVALLRMPSAVQRMIADRVVKPHLALDVWRRYGEQTEEVLLQAQERARLEWQALIEADSATKPAAKTVQTPAAAPEIPITSRHLQVPTRRFGKKFVTELTHHIAGLAQQFRANAVPDPQNDRVALHLSTAEYQAFLELSAQAAAHLSQPGTESGNELIAVAGGKPAAQAAAH</sequence>
<dbReference type="SUPFAM" id="SSF109709">
    <property type="entry name" value="KorB DNA-binding domain-like"/>
    <property type="match status" value="1"/>
</dbReference>
<evidence type="ECO:0000313" key="5">
    <source>
        <dbReference type="Proteomes" id="UP000183046"/>
    </source>
</evidence>
<reference evidence="5" key="3">
    <citation type="submission" date="2016-10" db="EMBL/GenBank/DDBJ databases">
        <authorList>
            <person name="de Groot N.N."/>
        </authorList>
    </citation>
    <scope>NUCLEOTIDE SEQUENCE [LARGE SCALE GENOMIC DNA]</scope>
    <source>
        <strain evidence="5">DSM 15758</strain>
    </source>
</reference>
<dbReference type="OrthoDB" id="6197524at2"/>
<organism evidence="2 4">
    <name type="scientific">Pseudomonas oryzihabitans</name>
    <dbReference type="NCBI Taxonomy" id="47885"/>
    <lineage>
        <taxon>Bacteria</taxon>
        <taxon>Pseudomonadati</taxon>
        <taxon>Pseudomonadota</taxon>
        <taxon>Gammaproteobacteria</taxon>
        <taxon>Pseudomonadales</taxon>
        <taxon>Pseudomonadaceae</taxon>
        <taxon>Pseudomonas</taxon>
    </lineage>
</organism>
<accession>A0A1G5PHY9</accession>
<dbReference type="Proteomes" id="UP000183046">
    <property type="component" value="Unassembled WGS sequence"/>
</dbReference>
<dbReference type="RefSeq" id="WP_064306957.1">
    <property type="nucleotide sequence ID" value="NZ_FMWB01000030.1"/>
</dbReference>
<evidence type="ECO:0000313" key="4">
    <source>
        <dbReference type="Proteomes" id="UP000078356"/>
    </source>
</evidence>
<dbReference type="AlphaFoldDB" id="A0A178LKV7"/>
<name>A0A178LKV7_9PSED</name>
<gene>
    <name evidence="2" type="ORF">A4V15_11845</name>
    <name evidence="3" type="ORF">SAMN05216279_13036</name>
</gene>
<dbReference type="EMBL" id="FMWB01000030">
    <property type="protein sequence ID" value="SCZ48709.1"/>
    <property type="molecule type" value="Genomic_DNA"/>
</dbReference>
<proteinExistence type="predicted"/>
<protein>
    <submittedName>
        <fullName evidence="3">Chromosome partitioning protein, ParB family</fullName>
    </submittedName>
</protein>
<dbReference type="EMBL" id="LWCR01000003">
    <property type="protein sequence ID" value="OAN31747.1"/>
    <property type="molecule type" value="Genomic_DNA"/>
</dbReference>
<evidence type="ECO:0000313" key="2">
    <source>
        <dbReference type="EMBL" id="OAN31747.1"/>
    </source>
</evidence>
<comment type="caution">
    <text evidence="2">The sequence shown here is derived from an EMBL/GenBank/DDBJ whole genome shotgun (WGS) entry which is preliminary data.</text>
</comment>
<reference evidence="3" key="2">
    <citation type="submission" date="2016-10" db="EMBL/GenBank/DDBJ databases">
        <authorList>
            <person name="Varghese N."/>
            <person name="Submissions S."/>
        </authorList>
    </citation>
    <scope>NUCLEOTIDE SEQUENCE</scope>
    <source>
        <strain evidence="3">DSM 15758</strain>
    </source>
</reference>
<feature type="domain" description="ParB/Spo0J HTH" evidence="1">
    <location>
        <begin position="141"/>
        <end position="196"/>
    </location>
</feature>
<evidence type="ECO:0000259" key="1">
    <source>
        <dbReference type="Pfam" id="PF17762"/>
    </source>
</evidence>
<dbReference type="InterPro" id="IPR041468">
    <property type="entry name" value="HTH_ParB/Spo0J"/>
</dbReference>